<organism evidence="2 3">
    <name type="scientific">Aspergillus novofumigatus (strain IBT 16806)</name>
    <dbReference type="NCBI Taxonomy" id="1392255"/>
    <lineage>
        <taxon>Eukaryota</taxon>
        <taxon>Fungi</taxon>
        <taxon>Dikarya</taxon>
        <taxon>Ascomycota</taxon>
        <taxon>Pezizomycotina</taxon>
        <taxon>Eurotiomycetes</taxon>
        <taxon>Eurotiomycetidae</taxon>
        <taxon>Eurotiales</taxon>
        <taxon>Aspergillaceae</taxon>
        <taxon>Aspergillus</taxon>
        <taxon>Aspergillus subgen. Fumigati</taxon>
    </lineage>
</organism>
<dbReference type="AlphaFoldDB" id="A0A2I1CC10"/>
<dbReference type="GeneID" id="36534223"/>
<reference evidence="3" key="1">
    <citation type="journal article" date="2018" name="Proc. Natl. Acad. Sci. U.S.A.">
        <title>Linking secondary metabolites to gene clusters through genome sequencing of six diverse Aspergillus species.</title>
        <authorList>
            <person name="Kaerboelling I."/>
            <person name="Vesth T.C."/>
            <person name="Frisvad J.C."/>
            <person name="Nybo J.L."/>
            <person name="Theobald S."/>
            <person name="Kuo A."/>
            <person name="Bowyer P."/>
            <person name="Matsuda Y."/>
            <person name="Mondo S."/>
            <person name="Lyhne E.K."/>
            <person name="Kogle M.E."/>
            <person name="Clum A."/>
            <person name="Lipzen A."/>
            <person name="Salamov A."/>
            <person name="Ngan C.Y."/>
            <person name="Daum C."/>
            <person name="Chiniquy J."/>
            <person name="Barry K."/>
            <person name="LaButti K."/>
            <person name="Haridas S."/>
            <person name="Simmons B.A."/>
            <person name="Magnuson J.K."/>
            <person name="Mortensen U.H."/>
            <person name="Larsen T.O."/>
            <person name="Grigoriev I.V."/>
            <person name="Baker S.E."/>
            <person name="Andersen M.R."/>
        </authorList>
    </citation>
    <scope>NUCLEOTIDE SEQUENCE [LARGE SCALE GENOMIC DNA]</scope>
    <source>
        <strain evidence="3">IBT 16806</strain>
    </source>
</reference>
<keyword evidence="3" id="KW-1185">Reference proteome</keyword>
<protein>
    <submittedName>
        <fullName evidence="2">Uncharacterized protein</fullName>
    </submittedName>
</protein>
<gene>
    <name evidence="2" type="ORF">P174DRAFT_439798</name>
</gene>
<accession>A0A2I1CC10</accession>
<feature type="transmembrane region" description="Helical" evidence="1">
    <location>
        <begin position="20"/>
        <end position="51"/>
    </location>
</feature>
<sequence>MCLTSPWYLCPSARKHPHEYWMVPVSIVEGIGLGAAGKLWLAYGLVLYWAIGGEIY</sequence>
<proteinExistence type="predicted"/>
<dbReference type="STRING" id="1392255.A0A2I1CC10"/>
<evidence type="ECO:0000256" key="1">
    <source>
        <dbReference type="SAM" id="Phobius"/>
    </source>
</evidence>
<evidence type="ECO:0000313" key="2">
    <source>
        <dbReference type="EMBL" id="PKX95169.1"/>
    </source>
</evidence>
<name>A0A2I1CC10_ASPN1</name>
<dbReference type="Proteomes" id="UP000234474">
    <property type="component" value="Unassembled WGS sequence"/>
</dbReference>
<dbReference type="RefSeq" id="XP_024683764.1">
    <property type="nucleotide sequence ID" value="XM_024826898.1"/>
</dbReference>
<keyword evidence="1" id="KW-1133">Transmembrane helix</keyword>
<keyword evidence="1" id="KW-0812">Transmembrane</keyword>
<dbReference type="EMBL" id="MSZS01000003">
    <property type="protein sequence ID" value="PKX95169.1"/>
    <property type="molecule type" value="Genomic_DNA"/>
</dbReference>
<comment type="caution">
    <text evidence="2">The sequence shown here is derived from an EMBL/GenBank/DDBJ whole genome shotgun (WGS) entry which is preliminary data.</text>
</comment>
<dbReference type="VEuPathDB" id="FungiDB:P174DRAFT_439798"/>
<keyword evidence="1" id="KW-0472">Membrane</keyword>
<evidence type="ECO:0000313" key="3">
    <source>
        <dbReference type="Proteomes" id="UP000234474"/>
    </source>
</evidence>